<dbReference type="GO" id="GO:0005315">
    <property type="term" value="F:phosphate transmembrane transporter activity"/>
    <property type="evidence" value="ECO:0007669"/>
    <property type="project" value="InterPro"/>
</dbReference>
<accession>A0A183J069</accession>
<dbReference type="OrthoDB" id="260807at2759"/>
<dbReference type="AlphaFoldDB" id="A0A183J069"/>
<dbReference type="WBParaSite" id="SBAD_0000959801-mRNA-1">
    <property type="protein sequence ID" value="SBAD_0000959801-mRNA-1"/>
    <property type="gene ID" value="SBAD_0000959801"/>
</dbReference>
<protein>
    <submittedName>
        <fullName evidence="11">Phosphate transporter family protein</fullName>
    </submittedName>
</protein>
<evidence type="ECO:0000313" key="10">
    <source>
        <dbReference type="Proteomes" id="UP000270296"/>
    </source>
</evidence>
<evidence type="ECO:0000256" key="3">
    <source>
        <dbReference type="ARBA" id="ARBA00022448"/>
    </source>
</evidence>
<evidence type="ECO:0000256" key="7">
    <source>
        <dbReference type="ARBA" id="ARBA00023136"/>
    </source>
</evidence>
<evidence type="ECO:0000256" key="4">
    <source>
        <dbReference type="ARBA" id="ARBA00022592"/>
    </source>
</evidence>
<dbReference type="EMBL" id="UZAM01012516">
    <property type="protein sequence ID" value="VDP22216.1"/>
    <property type="molecule type" value="Genomic_DNA"/>
</dbReference>
<dbReference type="PANTHER" id="PTHR11101">
    <property type="entry name" value="PHOSPHATE TRANSPORTER"/>
    <property type="match status" value="1"/>
</dbReference>
<dbReference type="Pfam" id="PF01384">
    <property type="entry name" value="PHO4"/>
    <property type="match status" value="1"/>
</dbReference>
<keyword evidence="7 8" id="KW-0472">Membrane</keyword>
<evidence type="ECO:0000313" key="9">
    <source>
        <dbReference type="EMBL" id="VDP22216.1"/>
    </source>
</evidence>
<dbReference type="GO" id="GO:0016020">
    <property type="term" value="C:membrane"/>
    <property type="evidence" value="ECO:0007669"/>
    <property type="project" value="UniProtKB-SubCell"/>
</dbReference>
<dbReference type="GO" id="GO:0035435">
    <property type="term" value="P:phosphate ion transmembrane transport"/>
    <property type="evidence" value="ECO:0007669"/>
    <property type="project" value="TreeGrafter"/>
</dbReference>
<proteinExistence type="inferred from homology"/>
<evidence type="ECO:0000313" key="11">
    <source>
        <dbReference type="WBParaSite" id="SBAD_0000959801-mRNA-1"/>
    </source>
</evidence>
<evidence type="ECO:0000256" key="8">
    <source>
        <dbReference type="SAM" id="Phobius"/>
    </source>
</evidence>
<comment type="similarity">
    <text evidence="2">Belongs to the inorganic phosphate transporter (PiT) (TC 2.A.20) family.</text>
</comment>
<reference evidence="9 10" key="2">
    <citation type="submission" date="2018-11" db="EMBL/GenBank/DDBJ databases">
        <authorList>
            <consortium name="Pathogen Informatics"/>
        </authorList>
    </citation>
    <scope>NUCLEOTIDE SEQUENCE [LARGE SCALE GENOMIC DNA]</scope>
</reference>
<sequence length="160" mass="17319">MVIISVSTSALLTTVTPLVTFRQDTLWILIVAFVIAFVLAFGIGANDTANSFGTSVGSKVLTLHRAYLLASIFETLGAVLLGKPFVDHCWFLCSAGSLFRHPSSYGSSSANNTPRRNARPCKILTIFDAQKETIDCASQKCRQIASSRKPLLGHCPNLDK</sequence>
<dbReference type="Proteomes" id="UP000270296">
    <property type="component" value="Unassembled WGS sequence"/>
</dbReference>
<feature type="transmembrane region" description="Helical" evidence="8">
    <location>
        <begin position="66"/>
        <end position="86"/>
    </location>
</feature>
<keyword evidence="3" id="KW-0813">Transport</keyword>
<dbReference type="InterPro" id="IPR001204">
    <property type="entry name" value="Phos_transporter"/>
</dbReference>
<evidence type="ECO:0000256" key="2">
    <source>
        <dbReference type="ARBA" id="ARBA00009916"/>
    </source>
</evidence>
<evidence type="ECO:0000256" key="6">
    <source>
        <dbReference type="ARBA" id="ARBA00022989"/>
    </source>
</evidence>
<keyword evidence="5 8" id="KW-0812">Transmembrane</keyword>
<organism evidence="11">
    <name type="scientific">Soboliphyme baturini</name>
    <dbReference type="NCBI Taxonomy" id="241478"/>
    <lineage>
        <taxon>Eukaryota</taxon>
        <taxon>Metazoa</taxon>
        <taxon>Ecdysozoa</taxon>
        <taxon>Nematoda</taxon>
        <taxon>Enoplea</taxon>
        <taxon>Dorylaimia</taxon>
        <taxon>Dioctophymatida</taxon>
        <taxon>Dioctophymatoidea</taxon>
        <taxon>Soboliphymatidae</taxon>
        <taxon>Soboliphyme</taxon>
    </lineage>
</organism>
<keyword evidence="10" id="KW-1185">Reference proteome</keyword>
<name>A0A183J069_9BILA</name>
<reference evidence="11" key="1">
    <citation type="submission" date="2016-06" db="UniProtKB">
        <authorList>
            <consortium name="WormBaseParasite"/>
        </authorList>
    </citation>
    <scope>IDENTIFICATION</scope>
</reference>
<keyword evidence="4" id="KW-0592">Phosphate transport</keyword>
<dbReference type="PANTHER" id="PTHR11101:SF80">
    <property type="entry name" value="PHOSPHATE TRANSPORTER"/>
    <property type="match status" value="1"/>
</dbReference>
<keyword evidence="6 8" id="KW-1133">Transmembrane helix</keyword>
<evidence type="ECO:0000256" key="5">
    <source>
        <dbReference type="ARBA" id="ARBA00022692"/>
    </source>
</evidence>
<gene>
    <name evidence="9" type="ORF">SBAD_LOCUS9267</name>
</gene>
<comment type="subcellular location">
    <subcellularLocation>
        <location evidence="1">Membrane</location>
        <topology evidence="1">Multi-pass membrane protein</topology>
    </subcellularLocation>
</comment>
<evidence type="ECO:0000256" key="1">
    <source>
        <dbReference type="ARBA" id="ARBA00004141"/>
    </source>
</evidence>
<feature type="transmembrane region" description="Helical" evidence="8">
    <location>
        <begin position="27"/>
        <end position="45"/>
    </location>
</feature>